<feature type="region of interest" description="Disordered" evidence="1">
    <location>
        <begin position="261"/>
        <end position="292"/>
    </location>
</feature>
<dbReference type="VEuPathDB" id="FungiDB:BD410DRAFT_791409"/>
<dbReference type="Proteomes" id="UP000294933">
    <property type="component" value="Unassembled WGS sequence"/>
</dbReference>
<keyword evidence="2" id="KW-0472">Membrane</keyword>
<reference evidence="4 5" key="1">
    <citation type="submission" date="2018-06" db="EMBL/GenBank/DDBJ databases">
        <title>A transcriptomic atlas of mushroom development highlights an independent origin of complex multicellularity.</title>
        <authorList>
            <consortium name="DOE Joint Genome Institute"/>
            <person name="Krizsan K."/>
            <person name="Almasi E."/>
            <person name="Merenyi Z."/>
            <person name="Sahu N."/>
            <person name="Viragh M."/>
            <person name="Koszo T."/>
            <person name="Mondo S."/>
            <person name="Kiss B."/>
            <person name="Balint B."/>
            <person name="Kues U."/>
            <person name="Barry K."/>
            <person name="Hegedus J.C."/>
            <person name="Henrissat B."/>
            <person name="Johnson J."/>
            <person name="Lipzen A."/>
            <person name="Ohm R."/>
            <person name="Nagy I."/>
            <person name="Pangilinan J."/>
            <person name="Yan J."/>
            <person name="Xiong Y."/>
            <person name="Grigoriev I.V."/>
            <person name="Hibbett D.S."/>
            <person name="Nagy L.G."/>
        </authorList>
    </citation>
    <scope>NUCLEOTIDE SEQUENCE [LARGE SCALE GENOMIC DNA]</scope>
    <source>
        <strain evidence="4 5">SZMC22713</strain>
    </source>
</reference>
<dbReference type="AlphaFoldDB" id="A0A4Y7PY73"/>
<feature type="compositionally biased region" description="Polar residues" evidence="1">
    <location>
        <begin position="1"/>
        <end position="12"/>
    </location>
</feature>
<evidence type="ECO:0000313" key="4">
    <source>
        <dbReference type="EMBL" id="TDL20031.1"/>
    </source>
</evidence>
<gene>
    <name evidence="4" type="ORF">BD410DRAFT_791409</name>
</gene>
<keyword evidence="2" id="KW-0812">Transmembrane</keyword>
<proteinExistence type="predicted"/>
<protein>
    <recommendedName>
        <fullName evidence="3">SMODS and SLOG-associating 2TM effector domain-containing protein</fullName>
    </recommendedName>
</protein>
<keyword evidence="2" id="KW-1133">Transmembrane helix</keyword>
<sequence length="292" mass="32182">MDPSSQRPTINIQEIPGPAHYEQQEEGHPVEPMTPTRLLPPSPTHPMVTEPEPIAYAGMRRRTTEHTAALPRMSRTMSLTSLEKYRLDERRDTSSSNGGSGGSPGERTRKRPHLDWIIPMDTAPKGPTSVAERLGPTIKAARDEEAKYKKRGKHLGWALNLALGLQVTINALITGLSAVTTGRHTQVMTAILGGIGTVVSSYLAKARGSDELEVSLSRADNLETFARQCEAFVLDHGYEMHGHDEKVKYFRKYFEELLGTGTGERKMGPTSHNQSQSTLIPPPRFDPPKSAI</sequence>
<evidence type="ECO:0000259" key="3">
    <source>
        <dbReference type="Pfam" id="PF18142"/>
    </source>
</evidence>
<dbReference type="STRING" id="50990.A0A4Y7PY73"/>
<dbReference type="NCBIfam" id="NF033635">
    <property type="entry name" value="SLATT_fungal"/>
    <property type="match status" value="1"/>
</dbReference>
<feature type="compositionally biased region" description="Polar residues" evidence="1">
    <location>
        <begin position="270"/>
        <end position="279"/>
    </location>
</feature>
<accession>A0A4Y7PY73</accession>
<feature type="compositionally biased region" description="Basic and acidic residues" evidence="1">
    <location>
        <begin position="83"/>
        <end position="93"/>
    </location>
</feature>
<feature type="transmembrane region" description="Helical" evidence="2">
    <location>
        <begin position="157"/>
        <end position="179"/>
    </location>
</feature>
<feature type="domain" description="SMODS and SLOG-associating 2TM effector" evidence="3">
    <location>
        <begin position="141"/>
        <end position="259"/>
    </location>
</feature>
<dbReference type="OrthoDB" id="3245801at2759"/>
<organism evidence="4 5">
    <name type="scientific">Rickenella mellea</name>
    <dbReference type="NCBI Taxonomy" id="50990"/>
    <lineage>
        <taxon>Eukaryota</taxon>
        <taxon>Fungi</taxon>
        <taxon>Dikarya</taxon>
        <taxon>Basidiomycota</taxon>
        <taxon>Agaricomycotina</taxon>
        <taxon>Agaricomycetes</taxon>
        <taxon>Hymenochaetales</taxon>
        <taxon>Rickenellaceae</taxon>
        <taxon>Rickenella</taxon>
    </lineage>
</organism>
<evidence type="ECO:0000256" key="2">
    <source>
        <dbReference type="SAM" id="Phobius"/>
    </source>
</evidence>
<dbReference type="EMBL" id="ML170191">
    <property type="protein sequence ID" value="TDL20031.1"/>
    <property type="molecule type" value="Genomic_DNA"/>
</dbReference>
<evidence type="ECO:0000256" key="1">
    <source>
        <dbReference type="SAM" id="MobiDB-lite"/>
    </source>
</evidence>
<dbReference type="Pfam" id="PF18142">
    <property type="entry name" value="SLATT_fungal"/>
    <property type="match status" value="1"/>
</dbReference>
<name>A0A4Y7PY73_9AGAM</name>
<feature type="region of interest" description="Disordered" evidence="1">
    <location>
        <begin position="1"/>
        <end position="113"/>
    </location>
</feature>
<keyword evidence="5" id="KW-1185">Reference proteome</keyword>
<dbReference type="InterPro" id="IPR041622">
    <property type="entry name" value="SLATT_fungi"/>
</dbReference>
<feature type="transmembrane region" description="Helical" evidence="2">
    <location>
        <begin position="185"/>
        <end position="204"/>
    </location>
</feature>
<evidence type="ECO:0000313" key="5">
    <source>
        <dbReference type="Proteomes" id="UP000294933"/>
    </source>
</evidence>